<comment type="caution">
    <text evidence="1">The sequence shown here is derived from an EMBL/GenBank/DDBJ whole genome shotgun (WGS) entry which is preliminary data.</text>
</comment>
<proteinExistence type="predicted"/>
<evidence type="ECO:0000313" key="2">
    <source>
        <dbReference type="Proteomes" id="UP000473470"/>
    </source>
</evidence>
<sequence>MMFSMRQYARTARAFLAASGGLLDTLSCRPVILASPISPSDRHHHDRTQLGPSVRIRFPARKDVAGDTPVRFDSAVILVDFLMFGGLVAIRVRHAFD</sequence>
<reference evidence="1 2" key="1">
    <citation type="submission" date="2019-09" db="EMBL/GenBank/DDBJ databases">
        <title>Draft genome sequences of 48 bacterial type strains from the CCUG.</title>
        <authorList>
            <person name="Tunovic T."/>
            <person name="Pineiro-Iglesias B."/>
            <person name="Unosson C."/>
            <person name="Inganas E."/>
            <person name="Ohlen M."/>
            <person name="Cardew S."/>
            <person name="Jensie-Markopoulos S."/>
            <person name="Salva-Serra F."/>
            <person name="Jaen-Luchoro D."/>
            <person name="Karlsson R."/>
            <person name="Svensson-Stadler L."/>
            <person name="Chun J."/>
            <person name="Moore E."/>
        </authorList>
    </citation>
    <scope>NUCLEOTIDE SEQUENCE [LARGE SCALE GENOMIC DNA]</scope>
    <source>
        <strain evidence="1 2">CCUG 65686</strain>
    </source>
</reference>
<protein>
    <submittedName>
        <fullName evidence="1">Uncharacterized protein</fullName>
    </submittedName>
</protein>
<dbReference type="RefSeq" id="WP_150999112.1">
    <property type="nucleotide sequence ID" value="NZ_CABVPM010000038.1"/>
</dbReference>
<dbReference type="AlphaFoldDB" id="A0A6L3MRP7"/>
<dbReference type="Proteomes" id="UP000473470">
    <property type="component" value="Unassembled WGS sequence"/>
</dbReference>
<organism evidence="1 2">
    <name type="scientific">Burkholderia stagnalis</name>
    <dbReference type="NCBI Taxonomy" id="1503054"/>
    <lineage>
        <taxon>Bacteria</taxon>
        <taxon>Pseudomonadati</taxon>
        <taxon>Pseudomonadota</taxon>
        <taxon>Betaproteobacteria</taxon>
        <taxon>Burkholderiales</taxon>
        <taxon>Burkholderiaceae</taxon>
        <taxon>Burkholderia</taxon>
        <taxon>Burkholderia cepacia complex</taxon>
    </lineage>
</organism>
<accession>A0A6L3MRP7</accession>
<evidence type="ECO:0000313" key="1">
    <source>
        <dbReference type="EMBL" id="KAB0635184.1"/>
    </source>
</evidence>
<gene>
    <name evidence="1" type="ORF">F7R25_23835</name>
</gene>
<dbReference type="EMBL" id="VZOK01000041">
    <property type="protein sequence ID" value="KAB0635184.1"/>
    <property type="molecule type" value="Genomic_DNA"/>
</dbReference>
<name>A0A6L3MRP7_9BURK</name>